<evidence type="ECO:0000313" key="4">
    <source>
        <dbReference type="EMBL" id="KIO46677.1"/>
    </source>
</evidence>
<comment type="similarity">
    <text evidence="1">Belongs to the transferase hexapeptide repeat family.</text>
</comment>
<dbReference type="Gene3D" id="2.160.10.10">
    <property type="entry name" value="Hexapeptide repeat proteins"/>
    <property type="match status" value="1"/>
</dbReference>
<dbReference type="Proteomes" id="UP000031980">
    <property type="component" value="Unassembled WGS sequence"/>
</dbReference>
<comment type="caution">
    <text evidence="4">The sequence shown here is derived from an EMBL/GenBank/DDBJ whole genome shotgun (WGS) entry which is preliminary data.</text>
</comment>
<sequence>MKKLIIIGTGNFSKVVEEYARKSMAYNKEWVIKGYLKSEFDTPNDTPTLTSTVEEYSIEPEDVFICSYVNGQEREIVTRFIEAKGGHFINIIHPFANICSSAKLGKGNIVGAFTTISVNTTIGNHTIVQDHCNVGHDSVIGDYSHLYVGTLVSGKNRIGNGVSVFTGSVIYPGLPIGNKATVGAGSVVMRKVKENSIVVGNPAKVMD</sequence>
<evidence type="ECO:0000313" key="7">
    <source>
        <dbReference type="Proteomes" id="UP000031980"/>
    </source>
</evidence>
<evidence type="ECO:0000313" key="5">
    <source>
        <dbReference type="EMBL" id="KIO46942.1"/>
    </source>
</evidence>
<protein>
    <recommendedName>
        <fullName evidence="8">Acetyltransferase</fullName>
    </recommendedName>
</protein>
<dbReference type="PANTHER" id="PTHR43300">
    <property type="entry name" value="ACETYLTRANSFERASE"/>
    <property type="match status" value="1"/>
</dbReference>
<feature type="binding site" evidence="3">
    <location>
        <position position="145"/>
    </location>
    <ligand>
        <name>acetyl-CoA</name>
        <dbReference type="ChEBI" id="CHEBI:57288"/>
    </ligand>
</feature>
<dbReference type="InterPro" id="IPR050179">
    <property type="entry name" value="Trans_hexapeptide_repeat"/>
</dbReference>
<proteinExistence type="inferred from homology"/>
<dbReference type="EMBL" id="JPIT01000008">
    <property type="protein sequence ID" value="KIO46942.1"/>
    <property type="molecule type" value="Genomic_DNA"/>
</dbReference>
<dbReference type="Proteomes" id="UP000031937">
    <property type="component" value="Unassembled WGS sequence"/>
</dbReference>
<gene>
    <name evidence="4" type="ORF">BA92_02095</name>
    <name evidence="5" type="ORF">IE90_02675</name>
</gene>
<reference evidence="4 7" key="1">
    <citation type="submission" date="2014-07" db="EMBL/GenBank/DDBJ databases">
        <title>Porphyromonadaceae bacterium OUH 308042 = ATCC BAA-2681 = DSM 28342 draft genome.</title>
        <authorList>
            <person name="Sydenham T.V."/>
            <person name="Hasman H."/>
            <person name="Justensen U.S."/>
        </authorList>
    </citation>
    <scope>NUCLEOTIDE SEQUENCE [LARGE SCALE GENOMIC DNA]</scope>
    <source>
        <strain evidence="4 7">OUH 308042</strain>
    </source>
</reference>
<evidence type="ECO:0000256" key="1">
    <source>
        <dbReference type="ARBA" id="ARBA00007274"/>
    </source>
</evidence>
<feature type="active site" description="Proton acceptor" evidence="2">
    <location>
        <position position="136"/>
    </location>
</feature>
<dbReference type="PANTHER" id="PTHR43300:SF7">
    <property type="entry name" value="UDP-N-ACETYLBACILLOSAMINE N-ACETYLTRANSFERASE"/>
    <property type="match status" value="1"/>
</dbReference>
<keyword evidence="7" id="KW-1185">Reference proteome</keyword>
<evidence type="ECO:0000256" key="3">
    <source>
        <dbReference type="PIRSR" id="PIRSR620019-2"/>
    </source>
</evidence>
<evidence type="ECO:0000313" key="6">
    <source>
        <dbReference type="Proteomes" id="UP000031937"/>
    </source>
</evidence>
<organism evidence="4 7">
    <name type="scientific">Sanguibacteroides justesenii</name>
    <dbReference type="NCBI Taxonomy" id="1547597"/>
    <lineage>
        <taxon>Bacteria</taxon>
        <taxon>Pseudomonadati</taxon>
        <taxon>Bacteroidota</taxon>
        <taxon>Bacteroidia</taxon>
        <taxon>Bacteroidales</taxon>
        <taxon>Porphyromonadaceae</taxon>
        <taxon>Sanguibacteroides</taxon>
    </lineage>
</organism>
<evidence type="ECO:0008006" key="8">
    <source>
        <dbReference type="Google" id="ProtNLM"/>
    </source>
</evidence>
<reference evidence="5 6" key="2">
    <citation type="submission" date="2014-07" db="EMBL/GenBank/DDBJ databases">
        <title>Porphyromonadaceae bacterium OUH 334697 = ATCC BAA-2682 = DSM 28341 draft genome.</title>
        <authorList>
            <person name="Sydenham T.V."/>
            <person name="Hasman H."/>
            <person name="Justesen U.S."/>
        </authorList>
    </citation>
    <scope>NUCLEOTIDE SEQUENCE [LARGE SCALE GENOMIC DNA]</scope>
    <source>
        <strain evidence="5 6">OUH 334697</strain>
    </source>
</reference>
<dbReference type="EMBL" id="JPIU01000025">
    <property type="protein sequence ID" value="KIO46677.1"/>
    <property type="molecule type" value="Genomic_DNA"/>
</dbReference>
<dbReference type="CDD" id="cd03360">
    <property type="entry name" value="LbH_AT_putative"/>
    <property type="match status" value="1"/>
</dbReference>
<dbReference type="AlphaFoldDB" id="A0A0C3NKC8"/>
<dbReference type="InterPro" id="IPR011004">
    <property type="entry name" value="Trimer_LpxA-like_sf"/>
</dbReference>
<feature type="site" description="Increases basicity of active site His" evidence="2">
    <location>
        <position position="137"/>
    </location>
</feature>
<accession>A0A0C3NKC8</accession>
<dbReference type="RefSeq" id="WP_041502354.1">
    <property type="nucleotide sequence ID" value="NZ_JPIT01000008.1"/>
</dbReference>
<name>A0A0C3NKC8_9PORP</name>
<dbReference type="InterPro" id="IPR020019">
    <property type="entry name" value="AcTrfase_PglD-like"/>
</dbReference>
<dbReference type="SUPFAM" id="SSF51161">
    <property type="entry name" value="Trimeric LpxA-like enzymes"/>
    <property type="match status" value="1"/>
</dbReference>
<evidence type="ECO:0000256" key="2">
    <source>
        <dbReference type="PIRSR" id="PIRSR620019-1"/>
    </source>
</evidence>